<keyword evidence="3" id="KW-1185">Reference proteome</keyword>
<name>A0A660KUU5_9ROSI</name>
<dbReference type="Proteomes" id="UP000327013">
    <property type="component" value="Chromosome 4"/>
</dbReference>
<organism evidence="2 3">
    <name type="scientific">Carpinus fangiana</name>
    <dbReference type="NCBI Taxonomy" id="176857"/>
    <lineage>
        <taxon>Eukaryota</taxon>
        <taxon>Viridiplantae</taxon>
        <taxon>Streptophyta</taxon>
        <taxon>Embryophyta</taxon>
        <taxon>Tracheophyta</taxon>
        <taxon>Spermatophyta</taxon>
        <taxon>Magnoliopsida</taxon>
        <taxon>eudicotyledons</taxon>
        <taxon>Gunneridae</taxon>
        <taxon>Pentapetalae</taxon>
        <taxon>rosids</taxon>
        <taxon>fabids</taxon>
        <taxon>Fagales</taxon>
        <taxon>Betulaceae</taxon>
        <taxon>Carpinus</taxon>
    </lineage>
</organism>
<dbReference type="EMBL" id="CM017324">
    <property type="protein sequence ID" value="KAE8038059.1"/>
    <property type="molecule type" value="Genomic_DNA"/>
</dbReference>
<feature type="region of interest" description="Disordered" evidence="1">
    <location>
        <begin position="40"/>
        <end position="73"/>
    </location>
</feature>
<sequence>MDWISNSSSWWLEGDELSEMVSDHAELSVSQWAQNWNLDKRERERRRESKGRDRDTPPLVTQATSDIECAVED</sequence>
<accession>A0A660KUU5</accession>
<feature type="compositionally biased region" description="Basic and acidic residues" evidence="1">
    <location>
        <begin position="40"/>
        <end position="56"/>
    </location>
</feature>
<evidence type="ECO:0000313" key="3">
    <source>
        <dbReference type="Proteomes" id="UP000327013"/>
    </source>
</evidence>
<reference evidence="2 3" key="1">
    <citation type="submission" date="2019-06" db="EMBL/GenBank/DDBJ databases">
        <title>A chromosomal-level reference genome of Carpinus fangiana (Coryloideae, Betulaceae).</title>
        <authorList>
            <person name="Yang X."/>
            <person name="Wang Z."/>
            <person name="Zhang L."/>
            <person name="Hao G."/>
            <person name="Liu J."/>
            <person name="Yang Y."/>
        </authorList>
    </citation>
    <scope>NUCLEOTIDE SEQUENCE [LARGE SCALE GENOMIC DNA]</scope>
    <source>
        <strain evidence="2">Cfa_2016G</strain>
        <tissue evidence="2">Leaf</tissue>
    </source>
</reference>
<evidence type="ECO:0000256" key="1">
    <source>
        <dbReference type="SAM" id="MobiDB-lite"/>
    </source>
</evidence>
<protein>
    <submittedName>
        <fullName evidence="2">Uncharacterized protein</fullName>
    </submittedName>
</protein>
<proteinExistence type="predicted"/>
<dbReference type="AlphaFoldDB" id="A0A660KUU5"/>
<evidence type="ECO:0000313" key="2">
    <source>
        <dbReference type="EMBL" id="KAE8038059.1"/>
    </source>
</evidence>
<gene>
    <name evidence="2" type="ORF">FH972_010605</name>
</gene>